<dbReference type="OrthoDB" id="2439649at2"/>
<evidence type="ECO:0000256" key="1">
    <source>
        <dbReference type="ARBA" id="ARBA00009108"/>
    </source>
</evidence>
<keyword evidence="2" id="KW-0175">Coiled coil</keyword>
<keyword evidence="4" id="KW-1185">Reference proteome</keyword>
<sequence length="237" mass="26975">MKKRNKISFTLIAVVVGFMVAFQFKTFKEPSVKQVRDTRDSYELRSGILKEQKVQTELVQEISKLEEKLAQYDTTRSQSKEQILSETLEELKSEAGMTEVSGKGIILTIKPIEGNILLGENILNVSPDLLKRMLNELFLYDAKEISINGQRIITTSVIRDINGQTKIDGKSVSRDSIEVRILAEDAKKLKERIQVSPSIDNFYVDNYEVTISNPLDIVTLPPYQNSLNIQYMEPVDE</sequence>
<dbReference type="EMBL" id="LFZW01000001">
    <property type="protein sequence ID" value="KMY49360.1"/>
    <property type="molecule type" value="Genomic_DNA"/>
</dbReference>
<name>A0A0K9GRU7_9BACI</name>
<gene>
    <name evidence="3" type="ORF">AC625_07300</name>
</gene>
<protein>
    <recommendedName>
        <fullName evidence="5">NgoFVII family restriction endonuclease</fullName>
    </recommendedName>
</protein>
<dbReference type="PATRIC" id="fig|1679170.3.peg.1569"/>
<dbReference type="PANTHER" id="PTHR37313">
    <property type="entry name" value="UPF0749 PROTEIN RV1825"/>
    <property type="match status" value="1"/>
</dbReference>
<dbReference type="InterPro" id="IPR010273">
    <property type="entry name" value="DUF881"/>
</dbReference>
<dbReference type="Gene3D" id="3.30.70.1880">
    <property type="entry name" value="Protein of unknown function DUF881"/>
    <property type="match status" value="1"/>
</dbReference>
<dbReference type="Pfam" id="PF05949">
    <property type="entry name" value="DUF881"/>
    <property type="match status" value="1"/>
</dbReference>
<evidence type="ECO:0008006" key="5">
    <source>
        <dbReference type="Google" id="ProtNLM"/>
    </source>
</evidence>
<comment type="similarity">
    <text evidence="1">Belongs to the UPF0749 family.</text>
</comment>
<dbReference type="STRING" id="1679170.AC625_07300"/>
<dbReference type="Proteomes" id="UP000037146">
    <property type="component" value="Unassembled WGS sequence"/>
</dbReference>
<accession>A0A0K9GRU7</accession>
<dbReference type="PANTHER" id="PTHR37313:SF2">
    <property type="entry name" value="UPF0749 PROTEIN YLXX"/>
    <property type="match status" value="1"/>
</dbReference>
<evidence type="ECO:0000313" key="3">
    <source>
        <dbReference type="EMBL" id="KMY49360.1"/>
    </source>
</evidence>
<organism evidence="3 4">
    <name type="scientific">Peribacillus loiseleuriae</name>
    <dbReference type="NCBI Taxonomy" id="1679170"/>
    <lineage>
        <taxon>Bacteria</taxon>
        <taxon>Bacillati</taxon>
        <taxon>Bacillota</taxon>
        <taxon>Bacilli</taxon>
        <taxon>Bacillales</taxon>
        <taxon>Bacillaceae</taxon>
        <taxon>Peribacillus</taxon>
    </lineage>
</organism>
<reference evidence="4" key="1">
    <citation type="submission" date="2015-07" db="EMBL/GenBank/DDBJ databases">
        <title>Genome sequencing project for genomic taxonomy and phylogenomics of Bacillus-like bacteria.</title>
        <authorList>
            <person name="Liu B."/>
            <person name="Wang J."/>
            <person name="Zhu Y."/>
            <person name="Liu G."/>
            <person name="Chen Q."/>
            <person name="Chen Z."/>
            <person name="Lan J."/>
            <person name="Che J."/>
            <person name="Ge C."/>
            <person name="Shi H."/>
            <person name="Pan Z."/>
            <person name="Liu X."/>
        </authorList>
    </citation>
    <scope>NUCLEOTIDE SEQUENCE [LARGE SCALE GENOMIC DNA]</scope>
    <source>
        <strain evidence="4">FJAT-27997</strain>
    </source>
</reference>
<feature type="coiled-coil region" evidence="2">
    <location>
        <begin position="55"/>
        <end position="82"/>
    </location>
</feature>
<evidence type="ECO:0000313" key="4">
    <source>
        <dbReference type="Proteomes" id="UP000037146"/>
    </source>
</evidence>
<evidence type="ECO:0000256" key="2">
    <source>
        <dbReference type="SAM" id="Coils"/>
    </source>
</evidence>
<proteinExistence type="inferred from homology"/>
<comment type="caution">
    <text evidence="3">The sequence shown here is derived from an EMBL/GenBank/DDBJ whole genome shotgun (WGS) entry which is preliminary data.</text>
</comment>
<dbReference type="AlphaFoldDB" id="A0A0K9GRU7"/>